<sequence>MVLRWYQARLAKQPILTASVTSAILFGSGDTLAQQLVDRRGLEKHDFARTGRMALYGGAIFGPAATTWFAFLQRKVVLKSTRATLVARVVADQGLFTPTHLTAFLSSMAIMEGTDPVEKWRSSFWQSYKANLMIWPWVQGVNFAFVPLEYRVLVVNVVSLGECLLLLFVSMLVPPGIRFLVVVEPQLTSLRTGWNCLLSLITSNEA</sequence>
<keyword evidence="8" id="KW-1185">Reference proteome</keyword>
<evidence type="ECO:0000313" key="8">
    <source>
        <dbReference type="Proteomes" id="UP001583193"/>
    </source>
</evidence>
<dbReference type="Proteomes" id="UP001583193">
    <property type="component" value="Unassembled WGS sequence"/>
</dbReference>
<dbReference type="Pfam" id="PF04117">
    <property type="entry name" value="Mpv17_PMP22"/>
    <property type="match status" value="1"/>
</dbReference>
<protein>
    <submittedName>
        <fullName evidence="7">Protein required for ethanol metabolism</fullName>
    </submittedName>
</protein>
<comment type="similarity">
    <text evidence="2 6">Belongs to the peroxisomal membrane protein PXMP2/4 family.</text>
</comment>
<evidence type="ECO:0000256" key="1">
    <source>
        <dbReference type="ARBA" id="ARBA00004141"/>
    </source>
</evidence>
<accession>A0ABR3XR84</accession>
<organism evidence="7 8">
    <name type="scientific">Paecilomyces lecythidis</name>
    <dbReference type="NCBI Taxonomy" id="3004212"/>
    <lineage>
        <taxon>Eukaryota</taxon>
        <taxon>Fungi</taxon>
        <taxon>Dikarya</taxon>
        <taxon>Ascomycota</taxon>
        <taxon>Pezizomycotina</taxon>
        <taxon>Eurotiomycetes</taxon>
        <taxon>Eurotiomycetidae</taxon>
        <taxon>Eurotiales</taxon>
        <taxon>Thermoascaceae</taxon>
        <taxon>Paecilomyces</taxon>
    </lineage>
</organism>
<keyword evidence="5 6" id="KW-0472">Membrane</keyword>
<evidence type="ECO:0000256" key="6">
    <source>
        <dbReference type="RuleBase" id="RU363053"/>
    </source>
</evidence>
<keyword evidence="3 6" id="KW-0812">Transmembrane</keyword>
<proteinExistence type="inferred from homology"/>
<comment type="caution">
    <text evidence="7">The sequence shown here is derived from an EMBL/GenBank/DDBJ whole genome shotgun (WGS) entry which is preliminary data.</text>
</comment>
<keyword evidence="4 6" id="KW-1133">Transmembrane helix</keyword>
<gene>
    <name evidence="7" type="primary">SYM1</name>
    <name evidence="7" type="ORF">Plec18167_004574</name>
</gene>
<name>A0ABR3XR84_9EURO</name>
<comment type="subcellular location">
    <subcellularLocation>
        <location evidence="1">Membrane</location>
        <topology evidence="1">Multi-pass membrane protein</topology>
    </subcellularLocation>
</comment>
<evidence type="ECO:0000256" key="2">
    <source>
        <dbReference type="ARBA" id="ARBA00006824"/>
    </source>
</evidence>
<feature type="transmembrane region" description="Helical" evidence="6">
    <location>
        <begin position="53"/>
        <end position="72"/>
    </location>
</feature>
<dbReference type="InterPro" id="IPR007248">
    <property type="entry name" value="Mpv17_PMP22"/>
</dbReference>
<feature type="transmembrane region" description="Helical" evidence="6">
    <location>
        <begin position="152"/>
        <end position="173"/>
    </location>
</feature>
<evidence type="ECO:0000256" key="4">
    <source>
        <dbReference type="ARBA" id="ARBA00022989"/>
    </source>
</evidence>
<dbReference type="EMBL" id="JAVDPF010000012">
    <property type="protein sequence ID" value="KAL1878500.1"/>
    <property type="molecule type" value="Genomic_DNA"/>
</dbReference>
<dbReference type="PANTHER" id="PTHR11266:SF17">
    <property type="entry name" value="PROTEIN MPV17"/>
    <property type="match status" value="1"/>
</dbReference>
<evidence type="ECO:0000256" key="3">
    <source>
        <dbReference type="ARBA" id="ARBA00022692"/>
    </source>
</evidence>
<evidence type="ECO:0000256" key="5">
    <source>
        <dbReference type="ARBA" id="ARBA00023136"/>
    </source>
</evidence>
<reference evidence="7 8" key="1">
    <citation type="journal article" date="2024" name="IMA Fungus">
        <title>IMA Genome - F19 : A genome assembly and annotation guide to empower mycologists, including annotated draft genome sequences of Ceratocystis pirilliformis, Diaporthe australafricana, Fusarium ophioides, Paecilomyces lecythidis, and Sporothrix stenoceras.</title>
        <authorList>
            <person name="Aylward J."/>
            <person name="Wilson A.M."/>
            <person name="Visagie C.M."/>
            <person name="Spraker J."/>
            <person name="Barnes I."/>
            <person name="Buitendag C."/>
            <person name="Ceriani C."/>
            <person name="Del Mar Angel L."/>
            <person name="du Plessis D."/>
            <person name="Fuchs T."/>
            <person name="Gasser K."/>
            <person name="Kramer D."/>
            <person name="Li W."/>
            <person name="Munsamy K."/>
            <person name="Piso A."/>
            <person name="Price J.L."/>
            <person name="Sonnekus B."/>
            <person name="Thomas C."/>
            <person name="van der Nest A."/>
            <person name="van Dijk A."/>
            <person name="van Heerden A."/>
            <person name="van Vuuren N."/>
            <person name="Yilmaz N."/>
            <person name="Duong T.A."/>
            <person name="van der Merwe N.A."/>
            <person name="Wingfield M.J."/>
            <person name="Wingfield B.D."/>
        </authorList>
    </citation>
    <scope>NUCLEOTIDE SEQUENCE [LARGE SCALE GENOMIC DNA]</scope>
    <source>
        <strain evidence="7 8">CMW 18167</strain>
    </source>
</reference>
<evidence type="ECO:0000313" key="7">
    <source>
        <dbReference type="EMBL" id="KAL1878500.1"/>
    </source>
</evidence>
<dbReference type="PANTHER" id="PTHR11266">
    <property type="entry name" value="PEROXISOMAL MEMBRANE PROTEIN 2, PXMP2 MPV17"/>
    <property type="match status" value="1"/>
</dbReference>